<name>A0AAD9PTL4_ACRCE</name>
<dbReference type="EMBL" id="JARQWQ010000137">
    <property type="protein sequence ID" value="KAK2548832.1"/>
    <property type="molecule type" value="Genomic_DNA"/>
</dbReference>
<evidence type="ECO:0000313" key="1">
    <source>
        <dbReference type="EMBL" id="KAK2548832.1"/>
    </source>
</evidence>
<reference evidence="1" key="1">
    <citation type="journal article" date="2023" name="G3 (Bethesda)">
        <title>Whole genome assembly and annotation of the endangered Caribbean coral Acropora cervicornis.</title>
        <authorList>
            <person name="Selwyn J.D."/>
            <person name="Vollmer S.V."/>
        </authorList>
    </citation>
    <scope>NUCLEOTIDE SEQUENCE</scope>
    <source>
        <strain evidence="1">K2</strain>
    </source>
</reference>
<evidence type="ECO:0000313" key="2">
    <source>
        <dbReference type="Proteomes" id="UP001249851"/>
    </source>
</evidence>
<sequence length="88" mass="9644">MADRYKQLDKCLDQSDSSGRYVARKIASALNKPQTQHNVVPHSTAEALPQKCVSPAASHSLNVSQVPVEKTDFPNGAVNYFNDEATKQ</sequence>
<dbReference type="AlphaFoldDB" id="A0AAD9PTL4"/>
<proteinExistence type="predicted"/>
<keyword evidence="2" id="KW-1185">Reference proteome</keyword>
<gene>
    <name evidence="1" type="ORF">P5673_030875</name>
</gene>
<comment type="caution">
    <text evidence="1">The sequence shown here is derived from an EMBL/GenBank/DDBJ whole genome shotgun (WGS) entry which is preliminary data.</text>
</comment>
<organism evidence="1 2">
    <name type="scientific">Acropora cervicornis</name>
    <name type="common">Staghorn coral</name>
    <dbReference type="NCBI Taxonomy" id="6130"/>
    <lineage>
        <taxon>Eukaryota</taxon>
        <taxon>Metazoa</taxon>
        <taxon>Cnidaria</taxon>
        <taxon>Anthozoa</taxon>
        <taxon>Hexacorallia</taxon>
        <taxon>Scleractinia</taxon>
        <taxon>Astrocoeniina</taxon>
        <taxon>Acroporidae</taxon>
        <taxon>Acropora</taxon>
    </lineage>
</organism>
<dbReference type="Proteomes" id="UP001249851">
    <property type="component" value="Unassembled WGS sequence"/>
</dbReference>
<protein>
    <submittedName>
        <fullName evidence="1">Uncharacterized protein</fullName>
    </submittedName>
</protein>
<accession>A0AAD9PTL4</accession>
<reference evidence="1" key="2">
    <citation type="journal article" date="2023" name="Science">
        <title>Genomic signatures of disease resistance in endangered staghorn corals.</title>
        <authorList>
            <person name="Vollmer S.V."/>
            <person name="Selwyn J.D."/>
            <person name="Despard B.A."/>
            <person name="Roesel C.L."/>
        </authorList>
    </citation>
    <scope>NUCLEOTIDE SEQUENCE</scope>
    <source>
        <strain evidence="1">K2</strain>
    </source>
</reference>